<feature type="domain" description="Beta-lactamase class A catalytic" evidence="3">
    <location>
        <begin position="115"/>
        <end position="312"/>
    </location>
</feature>
<keyword evidence="1" id="KW-0175">Coiled coil</keyword>
<keyword evidence="4" id="KW-0378">Hydrolase</keyword>
<proteinExistence type="predicted"/>
<keyword evidence="2" id="KW-0472">Membrane</keyword>
<dbReference type="Proteomes" id="UP000632377">
    <property type="component" value="Unassembled WGS sequence"/>
</dbReference>
<feature type="transmembrane region" description="Helical" evidence="2">
    <location>
        <begin position="12"/>
        <end position="29"/>
    </location>
</feature>
<sequence>MKYILKRISNFITTLVMLIMVIIVGLYFWSVNDSQKSKAAFDETKITYNYYETEEYDMEQINLVKKAAEENRRKAFLEEQVKIEAEKVKADAEKVQASVEEKVKQYLGNNISKVGIGYYDVETGKGFSINGDKYFTAASTVKVQMNMVLFDMIKEGKLNIDETIKYLQSDYEGGTGILQGEDKSKPIALQKLSDYSIMYSDNIATNMIIRKIGYAQMKNRFSEKVEHQVPQNDNLVTPNEGLAFLKMLYENKNNNIYYPRLIGIMKTTVFHDRLDKYVPQNIVAHKVGDYGAFVNDVGIVYSNKPYIIAVYTQGLPNANETIANINKIIYGYHK</sequence>
<dbReference type="InterPro" id="IPR045155">
    <property type="entry name" value="Beta-lactam_cat"/>
</dbReference>
<gene>
    <name evidence="4" type="ORF">JK636_06315</name>
</gene>
<evidence type="ECO:0000256" key="1">
    <source>
        <dbReference type="SAM" id="Coils"/>
    </source>
</evidence>
<protein>
    <submittedName>
        <fullName evidence="4">Serine hydrolase</fullName>
    </submittedName>
</protein>
<accession>A0ABS1T7Q3</accession>
<dbReference type="GO" id="GO:0016787">
    <property type="term" value="F:hydrolase activity"/>
    <property type="evidence" value="ECO:0007669"/>
    <property type="project" value="UniProtKB-KW"/>
</dbReference>
<feature type="coiled-coil region" evidence="1">
    <location>
        <begin position="67"/>
        <end position="105"/>
    </location>
</feature>
<evidence type="ECO:0000313" key="5">
    <source>
        <dbReference type="Proteomes" id="UP000632377"/>
    </source>
</evidence>
<keyword evidence="2" id="KW-1133">Transmembrane helix</keyword>
<organism evidence="4 5">
    <name type="scientific">Clostridium rhizosphaerae</name>
    <dbReference type="NCBI Taxonomy" id="2803861"/>
    <lineage>
        <taxon>Bacteria</taxon>
        <taxon>Bacillati</taxon>
        <taxon>Bacillota</taxon>
        <taxon>Clostridia</taxon>
        <taxon>Eubacteriales</taxon>
        <taxon>Clostridiaceae</taxon>
        <taxon>Clostridium</taxon>
    </lineage>
</organism>
<evidence type="ECO:0000256" key="2">
    <source>
        <dbReference type="SAM" id="Phobius"/>
    </source>
</evidence>
<dbReference type="InterPro" id="IPR012338">
    <property type="entry name" value="Beta-lactam/transpept-like"/>
</dbReference>
<keyword evidence="5" id="KW-1185">Reference proteome</keyword>
<evidence type="ECO:0000313" key="4">
    <source>
        <dbReference type="EMBL" id="MBL4935369.1"/>
    </source>
</evidence>
<dbReference type="Gene3D" id="3.40.710.10">
    <property type="entry name" value="DD-peptidase/beta-lactamase superfamily"/>
    <property type="match status" value="1"/>
</dbReference>
<evidence type="ECO:0000259" key="3">
    <source>
        <dbReference type="Pfam" id="PF13354"/>
    </source>
</evidence>
<dbReference type="Pfam" id="PF13354">
    <property type="entry name" value="Beta-lactamase2"/>
    <property type="match status" value="1"/>
</dbReference>
<dbReference type="PANTHER" id="PTHR35333">
    <property type="entry name" value="BETA-LACTAMASE"/>
    <property type="match status" value="1"/>
</dbReference>
<dbReference type="EMBL" id="JAESWC010000002">
    <property type="protein sequence ID" value="MBL4935369.1"/>
    <property type="molecule type" value="Genomic_DNA"/>
</dbReference>
<dbReference type="RefSeq" id="WP_202747963.1">
    <property type="nucleotide sequence ID" value="NZ_JAESWC010000002.1"/>
</dbReference>
<dbReference type="InterPro" id="IPR000871">
    <property type="entry name" value="Beta-lactam_class-A"/>
</dbReference>
<keyword evidence="2" id="KW-0812">Transmembrane</keyword>
<name>A0ABS1T7Q3_9CLOT</name>
<dbReference type="PANTHER" id="PTHR35333:SF3">
    <property type="entry name" value="BETA-LACTAMASE-TYPE TRANSPEPTIDASE FOLD CONTAINING PROTEIN"/>
    <property type="match status" value="1"/>
</dbReference>
<reference evidence="4 5" key="1">
    <citation type="submission" date="2021-01" db="EMBL/GenBank/DDBJ databases">
        <title>Genome public.</title>
        <authorList>
            <person name="Liu C."/>
            <person name="Sun Q."/>
        </authorList>
    </citation>
    <scope>NUCLEOTIDE SEQUENCE [LARGE SCALE GENOMIC DNA]</scope>
    <source>
        <strain evidence="4 5">YIM B02515</strain>
    </source>
</reference>
<dbReference type="SUPFAM" id="SSF56601">
    <property type="entry name" value="beta-lactamase/transpeptidase-like"/>
    <property type="match status" value="1"/>
</dbReference>
<comment type="caution">
    <text evidence="4">The sequence shown here is derived from an EMBL/GenBank/DDBJ whole genome shotgun (WGS) entry which is preliminary data.</text>
</comment>